<keyword evidence="4" id="KW-0997">Cell inner membrane</keyword>
<feature type="transmembrane region" description="Helical" evidence="8">
    <location>
        <begin position="56"/>
        <end position="74"/>
    </location>
</feature>
<proteinExistence type="predicted"/>
<dbReference type="PANTHER" id="PTHR32196:SF21">
    <property type="entry name" value="ABC TRANSPORTER PERMEASE PROTEIN YPHD-RELATED"/>
    <property type="match status" value="1"/>
</dbReference>
<sequence>MSQGNKTGSFPSLRSVNFGFGALSQERIVFILAALLFAAFALFVDGFASAANLLSLVRGVSVLGILGIGMALVVIGRGINLSLVATMAISVAWTLSLIASMQGAVIPMLIGIAFAIAIGIVAGVLIAYVEIPALFATLAMGTLIYGIGRFKLIDLDIVYVPENAGWMKIFGAVQVFDIPTPVLYFVAIAAVASLGLRYTKIGKFIYAQGDNLVAARITGIPVRPLIVLQYVASSLIGFAAGIITAASVASMNTRIVNSTLIYDVILVVVLGGVGLSGGKGGIRNVIVGTLLIGVLLNGMTILDVQYTAQNVIKSTILLVALVVDSFLNPRDEQVAQQGDI</sequence>
<feature type="transmembrane region" description="Helical" evidence="8">
    <location>
        <begin position="81"/>
        <end position="99"/>
    </location>
</feature>
<dbReference type="OrthoDB" id="9808136at2"/>
<name>A0A5J6MRP7_9PROT</name>
<keyword evidence="10" id="KW-1185">Reference proteome</keyword>
<evidence type="ECO:0000256" key="1">
    <source>
        <dbReference type="ARBA" id="ARBA00004651"/>
    </source>
</evidence>
<feature type="transmembrane region" description="Helical" evidence="8">
    <location>
        <begin position="172"/>
        <end position="196"/>
    </location>
</feature>
<dbReference type="PANTHER" id="PTHR32196">
    <property type="entry name" value="ABC TRANSPORTER PERMEASE PROTEIN YPHD-RELATED-RELATED"/>
    <property type="match status" value="1"/>
</dbReference>
<gene>
    <name evidence="9" type="ORF">FRZ61_02690</name>
</gene>
<dbReference type="Pfam" id="PF02653">
    <property type="entry name" value="BPD_transp_2"/>
    <property type="match status" value="1"/>
</dbReference>
<keyword evidence="2" id="KW-0813">Transport</keyword>
<evidence type="ECO:0000256" key="7">
    <source>
        <dbReference type="ARBA" id="ARBA00023136"/>
    </source>
</evidence>
<dbReference type="GO" id="GO:0005886">
    <property type="term" value="C:plasma membrane"/>
    <property type="evidence" value="ECO:0007669"/>
    <property type="project" value="UniProtKB-SubCell"/>
</dbReference>
<evidence type="ECO:0000256" key="2">
    <source>
        <dbReference type="ARBA" id="ARBA00022448"/>
    </source>
</evidence>
<accession>A0A5J6MRP7</accession>
<evidence type="ECO:0000256" key="5">
    <source>
        <dbReference type="ARBA" id="ARBA00022692"/>
    </source>
</evidence>
<feature type="transmembrane region" description="Helical" evidence="8">
    <location>
        <begin position="133"/>
        <end position="152"/>
    </location>
</feature>
<feature type="transmembrane region" description="Helical" evidence="8">
    <location>
        <begin position="105"/>
        <end position="126"/>
    </location>
</feature>
<keyword evidence="7 8" id="KW-0472">Membrane</keyword>
<dbReference type="Proteomes" id="UP000325797">
    <property type="component" value="Chromosome"/>
</dbReference>
<evidence type="ECO:0000256" key="8">
    <source>
        <dbReference type="SAM" id="Phobius"/>
    </source>
</evidence>
<feature type="transmembrane region" description="Helical" evidence="8">
    <location>
        <begin position="225"/>
        <end position="249"/>
    </location>
</feature>
<comment type="subcellular location">
    <subcellularLocation>
        <location evidence="1">Cell membrane</location>
        <topology evidence="1">Multi-pass membrane protein</topology>
    </subcellularLocation>
</comment>
<dbReference type="EMBL" id="CP042582">
    <property type="protein sequence ID" value="QEX20352.1"/>
    <property type="molecule type" value="Genomic_DNA"/>
</dbReference>
<keyword evidence="3" id="KW-1003">Cell membrane</keyword>
<dbReference type="GO" id="GO:0022857">
    <property type="term" value="F:transmembrane transporter activity"/>
    <property type="evidence" value="ECO:0007669"/>
    <property type="project" value="InterPro"/>
</dbReference>
<keyword evidence="5 8" id="KW-0812">Transmembrane</keyword>
<feature type="transmembrane region" description="Helical" evidence="8">
    <location>
        <begin position="28"/>
        <end position="50"/>
    </location>
</feature>
<dbReference type="AlphaFoldDB" id="A0A5J6MRP7"/>
<organism evidence="9 10">
    <name type="scientific">Hypericibacter adhaerens</name>
    <dbReference type="NCBI Taxonomy" id="2602016"/>
    <lineage>
        <taxon>Bacteria</taxon>
        <taxon>Pseudomonadati</taxon>
        <taxon>Pseudomonadota</taxon>
        <taxon>Alphaproteobacteria</taxon>
        <taxon>Rhodospirillales</taxon>
        <taxon>Dongiaceae</taxon>
        <taxon>Hypericibacter</taxon>
    </lineage>
</organism>
<reference evidence="9 10" key="1">
    <citation type="submission" date="2019-08" db="EMBL/GenBank/DDBJ databases">
        <title>Hyperibacter terrae gen. nov., sp. nov. and Hyperibacter viscosus sp. nov., two new members in the family Rhodospirillaceae isolated from the rhizosphere of Hypericum perforatum.</title>
        <authorList>
            <person name="Noviana Z."/>
        </authorList>
    </citation>
    <scope>NUCLEOTIDE SEQUENCE [LARGE SCALE GENOMIC DNA]</scope>
    <source>
        <strain evidence="9 10">R5959</strain>
    </source>
</reference>
<evidence type="ECO:0000313" key="9">
    <source>
        <dbReference type="EMBL" id="QEX20352.1"/>
    </source>
</evidence>
<evidence type="ECO:0000256" key="4">
    <source>
        <dbReference type="ARBA" id="ARBA00022519"/>
    </source>
</evidence>
<keyword evidence="6 8" id="KW-1133">Transmembrane helix</keyword>
<dbReference type="InterPro" id="IPR001851">
    <property type="entry name" value="ABC_transp_permease"/>
</dbReference>
<feature type="transmembrane region" description="Helical" evidence="8">
    <location>
        <begin position="282"/>
        <end position="302"/>
    </location>
</feature>
<evidence type="ECO:0000256" key="6">
    <source>
        <dbReference type="ARBA" id="ARBA00022989"/>
    </source>
</evidence>
<dbReference type="KEGG" id="hadh:FRZ61_02690"/>
<dbReference type="CDD" id="cd06579">
    <property type="entry name" value="TM_PBP1_transp_AraH_like"/>
    <property type="match status" value="1"/>
</dbReference>
<evidence type="ECO:0000313" key="10">
    <source>
        <dbReference type="Proteomes" id="UP000325797"/>
    </source>
</evidence>
<feature type="transmembrane region" description="Helical" evidence="8">
    <location>
        <begin position="255"/>
        <end position="275"/>
    </location>
</feature>
<protein>
    <submittedName>
        <fullName evidence="9">ABC transporter permease</fullName>
    </submittedName>
</protein>
<evidence type="ECO:0000256" key="3">
    <source>
        <dbReference type="ARBA" id="ARBA00022475"/>
    </source>
</evidence>